<feature type="compositionally biased region" description="Low complexity" evidence="1">
    <location>
        <begin position="48"/>
        <end position="60"/>
    </location>
</feature>
<keyword evidence="3" id="KW-1185">Reference proteome</keyword>
<comment type="caution">
    <text evidence="2">The sequence shown here is derived from an EMBL/GenBank/DDBJ whole genome shotgun (WGS) entry which is preliminary data.</text>
</comment>
<evidence type="ECO:0000313" key="2">
    <source>
        <dbReference type="EMBL" id="KAF9140944.1"/>
    </source>
</evidence>
<evidence type="ECO:0000256" key="1">
    <source>
        <dbReference type="SAM" id="MobiDB-lite"/>
    </source>
</evidence>
<gene>
    <name evidence="2" type="ORF">BG015_001461</name>
</gene>
<dbReference type="Proteomes" id="UP000748756">
    <property type="component" value="Unassembled WGS sequence"/>
</dbReference>
<sequence>MTSTYAASDVADSFEDLSSLSSDKDIESLVLATIYNDDDDDELDKNSKSTNTTNTEAEGTATKEDDDDDFVDLVGADVEDGGDVLSECWEFSHSISPEPQDSHRDSTTLLESSQPEKAPTRLLENRSTKKKKGPSATTTAKVVTSNNTNLPLTSSIPKIKKRMMKDILAPLNKPVPSASVVIASSASPNRVVAIPSRLRQPRQKAAKITTTTTATATFPDAVSAPSPQAKKYAEPKKAVAASHQATGALDQTAVPTAIVGPSVPSAIAAAFTITDKTQKQEESDGICKAIRRSTGKRCTRHGQHGGYCSTHRLLVK</sequence>
<dbReference type="AlphaFoldDB" id="A0A9P5RPR6"/>
<dbReference type="OrthoDB" id="2444233at2759"/>
<organism evidence="2 3">
    <name type="scientific">Linnemannia schmuckeri</name>
    <dbReference type="NCBI Taxonomy" id="64567"/>
    <lineage>
        <taxon>Eukaryota</taxon>
        <taxon>Fungi</taxon>
        <taxon>Fungi incertae sedis</taxon>
        <taxon>Mucoromycota</taxon>
        <taxon>Mortierellomycotina</taxon>
        <taxon>Mortierellomycetes</taxon>
        <taxon>Mortierellales</taxon>
        <taxon>Mortierellaceae</taxon>
        <taxon>Linnemannia</taxon>
    </lineage>
</organism>
<name>A0A9P5RPR6_9FUNG</name>
<accession>A0A9P5RPR6</accession>
<proteinExistence type="predicted"/>
<feature type="region of interest" description="Disordered" evidence="1">
    <location>
        <begin position="34"/>
        <end position="76"/>
    </location>
</feature>
<feature type="region of interest" description="Disordered" evidence="1">
    <location>
        <begin position="89"/>
        <end position="139"/>
    </location>
</feature>
<dbReference type="EMBL" id="JAAAUQ010001263">
    <property type="protein sequence ID" value="KAF9140944.1"/>
    <property type="molecule type" value="Genomic_DNA"/>
</dbReference>
<reference evidence="2" key="1">
    <citation type="journal article" date="2020" name="Fungal Divers.">
        <title>Resolving the Mortierellaceae phylogeny through synthesis of multi-gene phylogenetics and phylogenomics.</title>
        <authorList>
            <person name="Vandepol N."/>
            <person name="Liber J."/>
            <person name="Desiro A."/>
            <person name="Na H."/>
            <person name="Kennedy M."/>
            <person name="Barry K."/>
            <person name="Grigoriev I.V."/>
            <person name="Miller A.N."/>
            <person name="O'Donnell K."/>
            <person name="Stajich J.E."/>
            <person name="Bonito G."/>
        </authorList>
    </citation>
    <scope>NUCLEOTIDE SEQUENCE</scope>
    <source>
        <strain evidence="2">NRRL 6426</strain>
    </source>
</reference>
<protein>
    <submittedName>
        <fullName evidence="2">Uncharacterized protein</fullName>
    </submittedName>
</protein>
<evidence type="ECO:0000313" key="3">
    <source>
        <dbReference type="Proteomes" id="UP000748756"/>
    </source>
</evidence>
<feature type="compositionally biased region" description="Acidic residues" evidence="1">
    <location>
        <begin position="64"/>
        <end position="76"/>
    </location>
</feature>